<dbReference type="RefSeq" id="WP_157565527.1">
    <property type="nucleotide sequence ID" value="NZ_WQKZ01000003.1"/>
</dbReference>
<dbReference type="PANTHER" id="PTHR43283">
    <property type="entry name" value="BETA-LACTAMASE-RELATED"/>
    <property type="match status" value="1"/>
</dbReference>
<evidence type="ECO:0000259" key="2">
    <source>
        <dbReference type="Pfam" id="PF00144"/>
    </source>
</evidence>
<reference evidence="3 4" key="1">
    <citation type="submission" date="2019-12" db="EMBL/GenBank/DDBJ databases">
        <title>Hymenobacter sp. HMF4947 Genome sequencing and assembly.</title>
        <authorList>
            <person name="Kang H."/>
            <person name="Cha I."/>
            <person name="Kim H."/>
            <person name="Joh K."/>
        </authorList>
    </citation>
    <scope>NUCLEOTIDE SEQUENCE [LARGE SCALE GENOMIC DNA]</scope>
    <source>
        <strain evidence="3 4">HMF4947</strain>
    </source>
</reference>
<sequence length="480" mass="53082">MKKWCLMLCGLAFAVGSHAQTLVAPTLAQLRQYEGQYQYTAGLTLKLAASPRDLCLYALIADARYRLSPVGPDAFRNQGGDTVRFQRDAAGRVASYAMGQQRFRLLKRGLVFPTQMWYPRQASAQPFAYRYTVPAATTDGLPVRTLQGTGLDPALLAAMVGKIVDGSYPNIHSVLIIKDGSLVFEEYFYEYQRDSLHALRSASKSFVSALTGIALARGLLASVQQPVAAQFPEYVLQHNSADKQRITIENLLTNQSGLDCDISNEKSEGNETKMDYSADWVKFTLDLPMLDQPGTTGRYCSGNPITLGRLVEKQAKVPLPEFARRYLFAPLGIKQFNWRFVPDSTSAETYCQLSLRPRDMAKFGLLYLNQGRWQGQQLVPASWVAASLAPHSVVQGVSYGYLWWLKYLDCNGVRYQGAMAQGNGGQRIALWPQQRLVVVVTGGNYNQQSPADELIAKYILAAFNKPALPAVSGTTSKTGR</sequence>
<dbReference type="GO" id="GO:0016787">
    <property type="term" value="F:hydrolase activity"/>
    <property type="evidence" value="ECO:0007669"/>
    <property type="project" value="UniProtKB-KW"/>
</dbReference>
<feature type="chain" id="PRO_5029507905" evidence="1">
    <location>
        <begin position="20"/>
        <end position="480"/>
    </location>
</feature>
<organism evidence="3 4">
    <name type="scientific">Hymenobacter ginkgonis</name>
    <dbReference type="NCBI Taxonomy" id="2682976"/>
    <lineage>
        <taxon>Bacteria</taxon>
        <taxon>Pseudomonadati</taxon>
        <taxon>Bacteroidota</taxon>
        <taxon>Cytophagia</taxon>
        <taxon>Cytophagales</taxon>
        <taxon>Hymenobacteraceae</taxon>
        <taxon>Hymenobacter</taxon>
    </lineage>
</organism>
<feature type="domain" description="Beta-lactamase-related" evidence="2">
    <location>
        <begin position="173"/>
        <end position="441"/>
    </location>
</feature>
<evidence type="ECO:0000313" key="4">
    <source>
        <dbReference type="Proteomes" id="UP000441336"/>
    </source>
</evidence>
<feature type="signal peptide" evidence="1">
    <location>
        <begin position="1"/>
        <end position="19"/>
    </location>
</feature>
<dbReference type="InterPro" id="IPR012338">
    <property type="entry name" value="Beta-lactam/transpept-like"/>
</dbReference>
<evidence type="ECO:0000313" key="3">
    <source>
        <dbReference type="EMBL" id="MVN76963.1"/>
    </source>
</evidence>
<accession>A0A7K1TEW9</accession>
<protein>
    <submittedName>
        <fullName evidence="3">Serine hydrolase</fullName>
    </submittedName>
</protein>
<dbReference type="SUPFAM" id="SSF56601">
    <property type="entry name" value="beta-lactamase/transpeptidase-like"/>
    <property type="match status" value="1"/>
</dbReference>
<dbReference type="InterPro" id="IPR001466">
    <property type="entry name" value="Beta-lactam-related"/>
</dbReference>
<dbReference type="PANTHER" id="PTHR43283:SF7">
    <property type="entry name" value="BETA-LACTAMASE-RELATED DOMAIN-CONTAINING PROTEIN"/>
    <property type="match status" value="1"/>
</dbReference>
<comment type="caution">
    <text evidence="3">The sequence shown here is derived from an EMBL/GenBank/DDBJ whole genome shotgun (WGS) entry which is preliminary data.</text>
</comment>
<dbReference type="AlphaFoldDB" id="A0A7K1TEW9"/>
<dbReference type="Proteomes" id="UP000441336">
    <property type="component" value="Unassembled WGS sequence"/>
</dbReference>
<proteinExistence type="predicted"/>
<gene>
    <name evidence="3" type="ORF">GO988_11565</name>
</gene>
<evidence type="ECO:0000256" key="1">
    <source>
        <dbReference type="SAM" id="SignalP"/>
    </source>
</evidence>
<keyword evidence="1" id="KW-0732">Signal</keyword>
<dbReference type="InterPro" id="IPR050789">
    <property type="entry name" value="Diverse_Enzym_Activities"/>
</dbReference>
<name>A0A7K1TEW9_9BACT</name>
<dbReference type="Gene3D" id="3.40.710.10">
    <property type="entry name" value="DD-peptidase/beta-lactamase superfamily"/>
    <property type="match status" value="1"/>
</dbReference>
<dbReference type="Pfam" id="PF00144">
    <property type="entry name" value="Beta-lactamase"/>
    <property type="match status" value="1"/>
</dbReference>
<dbReference type="EMBL" id="WQKZ01000003">
    <property type="protein sequence ID" value="MVN76963.1"/>
    <property type="molecule type" value="Genomic_DNA"/>
</dbReference>
<keyword evidence="4" id="KW-1185">Reference proteome</keyword>
<keyword evidence="3" id="KW-0378">Hydrolase</keyword>